<comment type="caution">
    <text evidence="1">The sequence shown here is derived from an EMBL/GenBank/DDBJ whole genome shotgun (WGS) entry which is preliminary data.</text>
</comment>
<reference evidence="1 2" key="1">
    <citation type="submission" date="2015-06" db="EMBL/GenBank/DDBJ databases">
        <title>Draft genome of the ant-associated black yeast Phialophora attae CBS 131958.</title>
        <authorList>
            <person name="Moreno L.F."/>
            <person name="Stielow B.J."/>
            <person name="de Hoog S."/>
            <person name="Vicente V.A."/>
            <person name="Weiss V.A."/>
            <person name="de Vries M."/>
            <person name="Cruz L.M."/>
            <person name="Souza E.M."/>
        </authorList>
    </citation>
    <scope>NUCLEOTIDE SEQUENCE [LARGE SCALE GENOMIC DNA]</scope>
    <source>
        <strain evidence="1 2">CBS 131958</strain>
    </source>
</reference>
<keyword evidence="2" id="KW-1185">Reference proteome</keyword>
<gene>
    <name evidence="1" type="ORF">AB675_3736</name>
</gene>
<proteinExistence type="predicted"/>
<dbReference type="GeneID" id="28735694"/>
<dbReference type="InterPro" id="IPR012341">
    <property type="entry name" value="6hp_glycosidase-like_sf"/>
</dbReference>
<dbReference type="Proteomes" id="UP000038010">
    <property type="component" value="Unassembled WGS sequence"/>
</dbReference>
<dbReference type="EMBL" id="LFJN01000042">
    <property type="protein sequence ID" value="KPI35258.1"/>
    <property type="molecule type" value="Genomic_DNA"/>
</dbReference>
<dbReference type="VEuPathDB" id="FungiDB:AB675_3736"/>
<dbReference type="RefSeq" id="XP_017995221.1">
    <property type="nucleotide sequence ID" value="XM_018143814.1"/>
</dbReference>
<protein>
    <submittedName>
        <fullName evidence="1">Uncharacterized protein</fullName>
    </submittedName>
</protein>
<evidence type="ECO:0000313" key="1">
    <source>
        <dbReference type="EMBL" id="KPI35258.1"/>
    </source>
</evidence>
<evidence type="ECO:0000313" key="2">
    <source>
        <dbReference type="Proteomes" id="UP000038010"/>
    </source>
</evidence>
<sequence>MAAQSNEADFNAAKQFLDVLTVLRPPVQTCSTSWKLLGILSGPTSIAFLFYRLSQTWPDKLFKGQSLLDWAEAYLALGERYTSTPRPKNSQTYHGTINCGTMNEYYSQLALRSLIYDDDSLARALADESSAVNADDHSSEICTNWSIGRIGYIYLLRFVAFHKFRAPESDKGELVRKLLDAITKTEEAIKKKVPDYTKRTMLSDLSEHYDRVVLNHLDWEVFGFRERVTDQMLCCGPSDEDISSLYFQFESSCLRLVQEASGM</sequence>
<organism evidence="1 2">
    <name type="scientific">Cyphellophora attinorum</name>
    <dbReference type="NCBI Taxonomy" id="1664694"/>
    <lineage>
        <taxon>Eukaryota</taxon>
        <taxon>Fungi</taxon>
        <taxon>Dikarya</taxon>
        <taxon>Ascomycota</taxon>
        <taxon>Pezizomycotina</taxon>
        <taxon>Eurotiomycetes</taxon>
        <taxon>Chaetothyriomycetidae</taxon>
        <taxon>Chaetothyriales</taxon>
        <taxon>Cyphellophoraceae</taxon>
        <taxon>Cyphellophora</taxon>
    </lineage>
</organism>
<dbReference type="OrthoDB" id="10257263at2759"/>
<name>A0A0N0NI32_9EURO</name>
<dbReference type="GO" id="GO:0005975">
    <property type="term" value="P:carbohydrate metabolic process"/>
    <property type="evidence" value="ECO:0007669"/>
    <property type="project" value="InterPro"/>
</dbReference>
<dbReference type="AlphaFoldDB" id="A0A0N0NI32"/>
<dbReference type="Gene3D" id="1.50.10.10">
    <property type="match status" value="1"/>
</dbReference>
<accession>A0A0N0NI32</accession>